<feature type="compositionally biased region" description="Low complexity" evidence="1">
    <location>
        <begin position="466"/>
        <end position="478"/>
    </location>
</feature>
<feature type="non-terminal residue" evidence="2">
    <location>
        <position position="1"/>
    </location>
</feature>
<sequence length="748" mass="82821">MKHNRPSSGELAKELFSPRSMLKTKRLLEKALESKKSGSSSSNLYVPDTCNSLNPNDSRDFKDAPRLRKVKLRLKLKSDSNSDKEHQGSSENAPAYDKAQRDRTSSNSSRLVVKKEPGYAESTIDDIDTKDIFTRNLCIKSDNEDQSPLDNGGNSNSNTLWNSSAQTSQVSSIDIVPSESNTTSNSTNRSTCCVCRSCIPSISYEEHLRSCLRERFTKQSGTGPCPAKKNEKQCNICHEAIGHLNSRAQNKHVNNCLDKSEDQKQKENEHKQQLAEAREAVPACPLCAQNFKSHQARKNHLKKCAKDKGMTVDRLKLLMKQQEEDYAAKLDAGILPEEFKGKKKANNSASRDTRKQLSKIDLDEQTQIALALSNSLMSDDNRPDENFVQSVMPSGSKTLQEQTEGPSAKGKKGKQTESNNFLLTMSRERAAERISSRVNRYIFTSGNKPEDIKTPPFKNVSKLNGSKRLSSSPSIELSSQEHISISDDPINFLWPKTSHPNPDTGHQDLSSGADTQPALKHPLLEYYVQDLMPPISPSCVPTGSKIKRVSAIPGRRKSDGVQSSQCNPGPSGKFPVENSSPTSSKSPLLDCEMPPSQTVEDLADLAMESENATNVTFDPRSIHHEHATDDVTSRKSPISTPLSSYGCMLNNSLYSDVSILVAENSCGGQENNRNNSNSNNFRPTIIRAHKIILHVQCPQLLDLCIDECINLSNYDEQAVLCVLAFLYSGSGGVWLIPEYREQVFKLAQ</sequence>
<protein>
    <recommendedName>
        <fullName evidence="4">BTB domain-containing protein</fullName>
    </recommendedName>
</protein>
<evidence type="ECO:0000256" key="1">
    <source>
        <dbReference type="SAM" id="MobiDB-lite"/>
    </source>
</evidence>
<feature type="region of interest" description="Disordered" evidence="1">
    <location>
        <begin position="1"/>
        <end position="114"/>
    </location>
</feature>
<feature type="region of interest" description="Disordered" evidence="1">
    <location>
        <begin position="445"/>
        <end position="516"/>
    </location>
</feature>
<feature type="region of interest" description="Disordered" evidence="1">
    <location>
        <begin position="374"/>
        <end position="418"/>
    </location>
</feature>
<dbReference type="Proteomes" id="UP001283361">
    <property type="component" value="Unassembled WGS sequence"/>
</dbReference>
<reference evidence="2" key="1">
    <citation type="journal article" date="2023" name="G3 (Bethesda)">
        <title>A reference genome for the long-term kleptoplast-retaining sea slug Elysia crispata morphotype clarki.</title>
        <authorList>
            <person name="Eastman K.E."/>
            <person name="Pendleton A.L."/>
            <person name="Shaikh M.A."/>
            <person name="Suttiyut T."/>
            <person name="Ogas R."/>
            <person name="Tomko P."/>
            <person name="Gavelis G."/>
            <person name="Widhalm J.R."/>
            <person name="Wisecaver J.H."/>
        </authorList>
    </citation>
    <scope>NUCLEOTIDE SEQUENCE</scope>
    <source>
        <strain evidence="2">ECLA1</strain>
    </source>
</reference>
<evidence type="ECO:0000313" key="3">
    <source>
        <dbReference type="Proteomes" id="UP001283361"/>
    </source>
</evidence>
<feature type="region of interest" description="Disordered" evidence="1">
    <location>
        <begin position="143"/>
        <end position="165"/>
    </location>
</feature>
<dbReference type="GO" id="GO:0000712">
    <property type="term" value="P:resolution of meiotic recombination intermediates"/>
    <property type="evidence" value="ECO:0007669"/>
    <property type="project" value="TreeGrafter"/>
</dbReference>
<feature type="compositionally biased region" description="Basic and acidic residues" evidence="1">
    <location>
        <begin position="26"/>
        <end position="36"/>
    </location>
</feature>
<dbReference type="EMBL" id="JAWDGP010006450">
    <property type="protein sequence ID" value="KAK3740958.1"/>
    <property type="molecule type" value="Genomic_DNA"/>
</dbReference>
<feature type="compositionally biased region" description="Polar residues" evidence="1">
    <location>
        <begin position="577"/>
        <end position="586"/>
    </location>
</feature>
<feature type="compositionally biased region" description="Polar residues" evidence="1">
    <location>
        <begin position="146"/>
        <end position="165"/>
    </location>
</feature>
<dbReference type="PANTHER" id="PTHR21541">
    <property type="entry name" value="BTB POZ DOMAIN CONTAINING 12"/>
    <property type="match status" value="1"/>
</dbReference>
<dbReference type="Gene3D" id="3.30.710.10">
    <property type="entry name" value="Potassium Channel Kv1.1, Chain A"/>
    <property type="match status" value="1"/>
</dbReference>
<keyword evidence="3" id="KW-1185">Reference proteome</keyword>
<gene>
    <name evidence="2" type="ORF">RRG08_005650</name>
</gene>
<name>A0AAE1CWY9_9GAST</name>
<comment type="caution">
    <text evidence="2">The sequence shown here is derived from an EMBL/GenBank/DDBJ whole genome shotgun (WGS) entry which is preliminary data.</text>
</comment>
<proteinExistence type="predicted"/>
<dbReference type="InterPro" id="IPR011333">
    <property type="entry name" value="SKP1/BTB/POZ_sf"/>
</dbReference>
<dbReference type="PANTHER" id="PTHR21541:SF3">
    <property type="entry name" value="STRUCTURE-SPECIFIC ENDONUCLEASE SUBUNIT SLX4"/>
    <property type="match status" value="1"/>
</dbReference>
<organism evidence="2 3">
    <name type="scientific">Elysia crispata</name>
    <name type="common">lettuce slug</name>
    <dbReference type="NCBI Taxonomy" id="231223"/>
    <lineage>
        <taxon>Eukaryota</taxon>
        <taxon>Metazoa</taxon>
        <taxon>Spiralia</taxon>
        <taxon>Lophotrochozoa</taxon>
        <taxon>Mollusca</taxon>
        <taxon>Gastropoda</taxon>
        <taxon>Heterobranchia</taxon>
        <taxon>Euthyneura</taxon>
        <taxon>Panpulmonata</taxon>
        <taxon>Sacoglossa</taxon>
        <taxon>Placobranchoidea</taxon>
        <taxon>Plakobranchidae</taxon>
        <taxon>Elysia</taxon>
    </lineage>
</organism>
<evidence type="ECO:0008006" key="4">
    <source>
        <dbReference type="Google" id="ProtNLM"/>
    </source>
</evidence>
<dbReference type="GO" id="GO:0033557">
    <property type="term" value="C:Slx1-Slx4 complex"/>
    <property type="evidence" value="ECO:0007669"/>
    <property type="project" value="TreeGrafter"/>
</dbReference>
<feature type="compositionally biased region" description="Polar residues" evidence="1">
    <location>
        <begin position="387"/>
        <end position="405"/>
    </location>
</feature>
<feature type="region of interest" description="Disordered" evidence="1">
    <location>
        <begin position="549"/>
        <end position="594"/>
    </location>
</feature>
<evidence type="ECO:0000313" key="2">
    <source>
        <dbReference type="EMBL" id="KAK3740958.1"/>
    </source>
</evidence>
<feature type="compositionally biased region" description="Basic and acidic residues" evidence="1">
    <location>
        <begin position="57"/>
        <end position="66"/>
    </location>
</feature>
<dbReference type="AlphaFoldDB" id="A0AAE1CWY9"/>
<feature type="compositionally biased region" description="Basic and acidic residues" evidence="1">
    <location>
        <begin position="76"/>
        <end position="88"/>
    </location>
</feature>
<accession>A0AAE1CWY9</accession>
<dbReference type="SUPFAM" id="SSF54695">
    <property type="entry name" value="POZ domain"/>
    <property type="match status" value="1"/>
</dbReference>